<feature type="transmembrane region" description="Helical" evidence="1">
    <location>
        <begin position="7"/>
        <end position="26"/>
    </location>
</feature>
<feature type="non-terminal residue" evidence="2">
    <location>
        <position position="39"/>
    </location>
</feature>
<organism evidence="2">
    <name type="scientific">marine metagenome</name>
    <dbReference type="NCBI Taxonomy" id="408172"/>
    <lineage>
        <taxon>unclassified sequences</taxon>
        <taxon>metagenomes</taxon>
        <taxon>ecological metagenomes</taxon>
    </lineage>
</organism>
<keyword evidence="1" id="KW-1133">Transmembrane helix</keyword>
<reference evidence="2" key="1">
    <citation type="submission" date="2018-05" db="EMBL/GenBank/DDBJ databases">
        <authorList>
            <person name="Lanie J.A."/>
            <person name="Ng W.-L."/>
            <person name="Kazmierczak K.M."/>
            <person name="Andrzejewski T.M."/>
            <person name="Davidsen T.M."/>
            <person name="Wayne K.J."/>
            <person name="Tettelin H."/>
            <person name="Glass J.I."/>
            <person name="Rusch D."/>
            <person name="Podicherti R."/>
            <person name="Tsui H.-C.T."/>
            <person name="Winkler M.E."/>
        </authorList>
    </citation>
    <scope>NUCLEOTIDE SEQUENCE</scope>
</reference>
<keyword evidence="1" id="KW-0472">Membrane</keyword>
<accession>A0A382D8U7</accession>
<dbReference type="EMBL" id="UINC01038038">
    <property type="protein sequence ID" value="SVB34442.1"/>
    <property type="molecule type" value="Genomic_DNA"/>
</dbReference>
<feature type="non-terminal residue" evidence="2">
    <location>
        <position position="1"/>
    </location>
</feature>
<protein>
    <submittedName>
        <fullName evidence="2">Uncharacterized protein</fullName>
    </submittedName>
</protein>
<dbReference type="AlphaFoldDB" id="A0A382D8U7"/>
<proteinExistence type="predicted"/>
<evidence type="ECO:0000313" key="2">
    <source>
        <dbReference type="EMBL" id="SVB34442.1"/>
    </source>
</evidence>
<sequence length="39" mass="4366">MSAKDKIIFGVLVVLIGVAGYFQYMATNMIARMDELNKN</sequence>
<gene>
    <name evidence="2" type="ORF">METZ01_LOCUS187296</name>
</gene>
<evidence type="ECO:0000256" key="1">
    <source>
        <dbReference type="SAM" id="Phobius"/>
    </source>
</evidence>
<name>A0A382D8U7_9ZZZZ</name>
<keyword evidence="1" id="KW-0812">Transmembrane</keyword>